<dbReference type="PANTHER" id="PTHR35525:SF3">
    <property type="entry name" value="BLL6575 PROTEIN"/>
    <property type="match status" value="1"/>
</dbReference>
<dbReference type="Pfam" id="PF11706">
    <property type="entry name" value="zf-CGNR"/>
    <property type="match status" value="1"/>
</dbReference>
<keyword evidence="3" id="KW-1185">Reference proteome</keyword>
<proteinExistence type="predicted"/>
<evidence type="ECO:0000259" key="1">
    <source>
        <dbReference type="Pfam" id="PF11706"/>
    </source>
</evidence>
<dbReference type="InterPro" id="IPR023286">
    <property type="entry name" value="ABATE_dom_sf"/>
</dbReference>
<dbReference type="PANTHER" id="PTHR35525">
    <property type="entry name" value="BLL6575 PROTEIN"/>
    <property type="match status" value="1"/>
</dbReference>
<comment type="caution">
    <text evidence="2">The sequence shown here is derived from an EMBL/GenBank/DDBJ whole genome shotgun (WGS) entry which is preliminary data.</text>
</comment>
<dbReference type="EMBL" id="BAAAHQ010000004">
    <property type="protein sequence ID" value="GAA0915938.1"/>
    <property type="molecule type" value="Genomic_DNA"/>
</dbReference>
<reference evidence="2 3" key="1">
    <citation type="journal article" date="2019" name="Int. J. Syst. Evol. Microbiol.">
        <title>The Global Catalogue of Microorganisms (GCM) 10K type strain sequencing project: providing services to taxonomists for standard genome sequencing and annotation.</title>
        <authorList>
            <consortium name="The Broad Institute Genomics Platform"/>
            <consortium name="The Broad Institute Genome Sequencing Center for Infectious Disease"/>
            <person name="Wu L."/>
            <person name="Ma J."/>
        </authorList>
    </citation>
    <scope>NUCLEOTIDE SEQUENCE [LARGE SCALE GENOMIC DNA]</scope>
    <source>
        <strain evidence="2 3">JCM 11136</strain>
    </source>
</reference>
<dbReference type="Pfam" id="PF07336">
    <property type="entry name" value="ABATE"/>
    <property type="match status" value="1"/>
</dbReference>
<protein>
    <submittedName>
        <fullName evidence="2">CGNR zinc finger domain-containing protein</fullName>
    </submittedName>
</protein>
<name>A0ABN1NU75_9ACTN</name>
<organism evidence="2 3">
    <name type="scientific">Nonomuraea longicatena</name>
    <dbReference type="NCBI Taxonomy" id="83682"/>
    <lineage>
        <taxon>Bacteria</taxon>
        <taxon>Bacillati</taxon>
        <taxon>Actinomycetota</taxon>
        <taxon>Actinomycetes</taxon>
        <taxon>Streptosporangiales</taxon>
        <taxon>Streptosporangiaceae</taxon>
        <taxon>Nonomuraea</taxon>
    </lineage>
</organism>
<accession>A0ABN1NU75</accession>
<dbReference type="Gene3D" id="1.10.3300.10">
    <property type="entry name" value="Jann2411-like domain"/>
    <property type="match status" value="1"/>
</dbReference>
<dbReference type="InterPro" id="IPR021005">
    <property type="entry name" value="Znf_CGNR"/>
</dbReference>
<evidence type="ECO:0000313" key="2">
    <source>
        <dbReference type="EMBL" id="GAA0915938.1"/>
    </source>
</evidence>
<sequence>MEIRPLRGEPLGLDLVNTMWIWQGERRDQLGTAEGMTAWLTEHGLSGEAEPLLEARAAIRDLLEGRGPERLNAVLDHGSRRPRMGAGGPYETVVLDEPGWEAAWLAAADTVRVLGERPERVKGCGNERCTLWFLDVSKNGSRRWCSMEVCGNRAKVSRFNQRHNR</sequence>
<dbReference type="SUPFAM" id="SSF160904">
    <property type="entry name" value="Jann2411-like"/>
    <property type="match status" value="1"/>
</dbReference>
<dbReference type="RefSeq" id="WP_343948566.1">
    <property type="nucleotide sequence ID" value="NZ_BAAAHQ010000004.1"/>
</dbReference>
<dbReference type="InterPro" id="IPR010852">
    <property type="entry name" value="ABATE"/>
</dbReference>
<evidence type="ECO:0000313" key="3">
    <source>
        <dbReference type="Proteomes" id="UP001501578"/>
    </source>
</evidence>
<dbReference type="Proteomes" id="UP001501578">
    <property type="component" value="Unassembled WGS sequence"/>
</dbReference>
<gene>
    <name evidence="2" type="ORF">GCM10009560_10720</name>
</gene>
<feature type="domain" description="Zinc finger CGNR" evidence="1">
    <location>
        <begin position="120"/>
        <end position="163"/>
    </location>
</feature>